<dbReference type="InParanoid" id="A0A7R8V1Y1"/>
<name>A0A7R8V1Y1_HERIL</name>
<gene>
    <name evidence="2" type="ORF">HERILL_LOCUS13164</name>
</gene>
<sequence length="66" mass="7394">MKTIFKLILFVVLLGLVVGKRSGHSGRSIRVENENKIKALKSDIHPEGFFHPAAGCFRSFSHDVTR</sequence>
<dbReference type="Proteomes" id="UP000594454">
    <property type="component" value="Chromosome 5"/>
</dbReference>
<evidence type="ECO:0000313" key="2">
    <source>
        <dbReference type="EMBL" id="CAD7090697.1"/>
    </source>
</evidence>
<keyword evidence="3" id="KW-1185">Reference proteome</keyword>
<evidence type="ECO:0000256" key="1">
    <source>
        <dbReference type="SAM" id="SignalP"/>
    </source>
</evidence>
<protein>
    <submittedName>
        <fullName evidence="2">Uncharacterized protein</fullName>
    </submittedName>
</protein>
<feature type="signal peptide" evidence="1">
    <location>
        <begin position="1"/>
        <end position="19"/>
    </location>
</feature>
<reference evidence="2 3" key="1">
    <citation type="submission" date="2020-11" db="EMBL/GenBank/DDBJ databases">
        <authorList>
            <person name="Wallbank WR R."/>
            <person name="Pardo Diaz C."/>
            <person name="Kozak K."/>
            <person name="Martin S."/>
            <person name="Jiggins C."/>
            <person name="Moest M."/>
            <person name="Warren A I."/>
            <person name="Generalovic N T."/>
            <person name="Byers J.R.P. K."/>
            <person name="Montejo-Kovacevich G."/>
            <person name="Yen C E."/>
        </authorList>
    </citation>
    <scope>NUCLEOTIDE SEQUENCE [LARGE SCALE GENOMIC DNA]</scope>
</reference>
<feature type="chain" id="PRO_5030587775" evidence="1">
    <location>
        <begin position="20"/>
        <end position="66"/>
    </location>
</feature>
<keyword evidence="1" id="KW-0732">Signal</keyword>
<evidence type="ECO:0000313" key="3">
    <source>
        <dbReference type="Proteomes" id="UP000594454"/>
    </source>
</evidence>
<organism evidence="2 3">
    <name type="scientific">Hermetia illucens</name>
    <name type="common">Black soldier fly</name>
    <dbReference type="NCBI Taxonomy" id="343691"/>
    <lineage>
        <taxon>Eukaryota</taxon>
        <taxon>Metazoa</taxon>
        <taxon>Ecdysozoa</taxon>
        <taxon>Arthropoda</taxon>
        <taxon>Hexapoda</taxon>
        <taxon>Insecta</taxon>
        <taxon>Pterygota</taxon>
        <taxon>Neoptera</taxon>
        <taxon>Endopterygota</taxon>
        <taxon>Diptera</taxon>
        <taxon>Brachycera</taxon>
        <taxon>Stratiomyomorpha</taxon>
        <taxon>Stratiomyidae</taxon>
        <taxon>Hermetiinae</taxon>
        <taxon>Hermetia</taxon>
    </lineage>
</organism>
<dbReference type="EMBL" id="LR899013">
    <property type="protein sequence ID" value="CAD7090697.1"/>
    <property type="molecule type" value="Genomic_DNA"/>
</dbReference>
<accession>A0A7R8V1Y1</accession>
<dbReference type="AlphaFoldDB" id="A0A7R8V1Y1"/>
<proteinExistence type="predicted"/>